<proteinExistence type="predicted"/>
<gene>
    <name evidence="2" type="ORF">ACFQ19_00490</name>
</gene>
<dbReference type="Gene3D" id="3.30.360.40">
    <property type="entry name" value="YwmB-like"/>
    <property type="match status" value="1"/>
</dbReference>
<dbReference type="Pfam" id="PF08680">
    <property type="entry name" value="DUF1779"/>
    <property type="match status" value="1"/>
</dbReference>
<dbReference type="SUPFAM" id="SSF143842">
    <property type="entry name" value="YwmB-like"/>
    <property type="match status" value="1"/>
</dbReference>
<dbReference type="Gene3D" id="3.30.2030.10">
    <property type="entry name" value="YwmB-like"/>
    <property type="match status" value="1"/>
</dbReference>
<reference evidence="3" key="1">
    <citation type="journal article" date="2019" name="Int. J. Syst. Evol. Microbiol.">
        <title>The Global Catalogue of Microorganisms (GCM) 10K type strain sequencing project: providing services to taxonomists for standard genome sequencing and annotation.</title>
        <authorList>
            <consortium name="The Broad Institute Genomics Platform"/>
            <consortium name="The Broad Institute Genome Sequencing Center for Infectious Disease"/>
            <person name="Wu L."/>
            <person name="Ma J."/>
        </authorList>
    </citation>
    <scope>NUCLEOTIDE SEQUENCE [LARGE SCALE GENOMIC DNA]</scope>
    <source>
        <strain evidence="3">CCUG 56608</strain>
    </source>
</reference>
<dbReference type="EMBL" id="JBHTKK010000001">
    <property type="protein sequence ID" value="MFD1064490.1"/>
    <property type="molecule type" value="Genomic_DNA"/>
</dbReference>
<evidence type="ECO:0000313" key="3">
    <source>
        <dbReference type="Proteomes" id="UP001597041"/>
    </source>
</evidence>
<evidence type="ECO:0000313" key="2">
    <source>
        <dbReference type="EMBL" id="MFD1064490.1"/>
    </source>
</evidence>
<keyword evidence="1" id="KW-0175">Coiled coil</keyword>
<dbReference type="Proteomes" id="UP001597041">
    <property type="component" value="Unassembled WGS sequence"/>
</dbReference>
<evidence type="ECO:0000256" key="1">
    <source>
        <dbReference type="SAM" id="Coils"/>
    </source>
</evidence>
<comment type="caution">
    <text evidence="2">The sequence shown here is derived from an EMBL/GenBank/DDBJ whole genome shotgun (WGS) entry which is preliminary data.</text>
</comment>
<keyword evidence="3" id="KW-1185">Reference proteome</keyword>
<protein>
    <submittedName>
        <fullName evidence="2">YwmB family TATA-box binding protein</fullName>
    </submittedName>
</protein>
<dbReference type="RefSeq" id="WP_379589903.1">
    <property type="nucleotide sequence ID" value="NZ_JBHTKK010000001.1"/>
</dbReference>
<dbReference type="InterPro" id="IPR036209">
    <property type="entry name" value="YwmB-like_sf"/>
</dbReference>
<accession>A0ABW3ND85</accession>
<dbReference type="InterPro" id="IPR014794">
    <property type="entry name" value="DUF1779"/>
</dbReference>
<feature type="coiled-coil region" evidence="1">
    <location>
        <begin position="77"/>
        <end position="104"/>
    </location>
</feature>
<name>A0ABW3ND85_9BACI</name>
<organism evidence="2 3">
    <name type="scientific">Oceanobacillus locisalsi</name>
    <dbReference type="NCBI Taxonomy" id="546107"/>
    <lineage>
        <taxon>Bacteria</taxon>
        <taxon>Bacillati</taxon>
        <taxon>Bacillota</taxon>
        <taxon>Bacilli</taxon>
        <taxon>Bacillales</taxon>
        <taxon>Bacillaceae</taxon>
        <taxon>Oceanobacillus</taxon>
    </lineage>
</organism>
<sequence>MFHRIFSRTHFPMAQTTKSNLVFPGTVLNNKQLFFVLLLTCFMMNQAFSQPYQHDEMQDLGAFAEEHDLPIQSWEVTMKEEMEMEQAEQLIQNLKAQHTVQKENNDNGVKYTFKDSHKKGSFDVLYNVILPLDQSNPAEVIIVLQGEDWDKQISQKYEKEKQAIQKNYLTKDSQVYTCLFVQGSDIINHDEILNIAIKYFNIKHISTKHDNLENSRIEKSTYGYTHSWEQFYFMEDDPKNVHMTTVADRHGEKSFVIGTPILIHEY</sequence>